<dbReference type="CDD" id="cd06193">
    <property type="entry name" value="siderophore_interacting"/>
    <property type="match status" value="1"/>
</dbReference>
<dbReference type="RefSeq" id="WP_289455457.1">
    <property type="nucleotide sequence ID" value="NZ_JAUCGQ010000001.1"/>
</dbReference>
<dbReference type="Proteomes" id="UP001529338">
    <property type="component" value="Unassembled WGS sequence"/>
</dbReference>
<accession>A0ABT7SHI8</accession>
<evidence type="ECO:0000313" key="2">
    <source>
        <dbReference type="EMBL" id="MDM7855601.1"/>
    </source>
</evidence>
<name>A0ABT7SHI8_9CELL</name>
<dbReference type="InterPro" id="IPR017938">
    <property type="entry name" value="Riboflavin_synthase-like_b-brl"/>
</dbReference>
<dbReference type="Pfam" id="PF08021">
    <property type="entry name" value="FAD_binding_9"/>
    <property type="match status" value="1"/>
</dbReference>
<dbReference type="Gene3D" id="2.40.30.10">
    <property type="entry name" value="Translation factors"/>
    <property type="match status" value="1"/>
</dbReference>
<organism evidence="2 3">
    <name type="scientific">Cellulomonas alba</name>
    <dbReference type="NCBI Taxonomy" id="3053467"/>
    <lineage>
        <taxon>Bacteria</taxon>
        <taxon>Bacillati</taxon>
        <taxon>Actinomycetota</taxon>
        <taxon>Actinomycetes</taxon>
        <taxon>Micrococcales</taxon>
        <taxon>Cellulomonadaceae</taxon>
        <taxon>Cellulomonas</taxon>
    </lineage>
</organism>
<proteinExistence type="predicted"/>
<dbReference type="InterPro" id="IPR017927">
    <property type="entry name" value="FAD-bd_FR_type"/>
</dbReference>
<dbReference type="InterPro" id="IPR039374">
    <property type="entry name" value="SIP_fam"/>
</dbReference>
<dbReference type="InterPro" id="IPR007037">
    <property type="entry name" value="SIP_rossman_dom"/>
</dbReference>
<dbReference type="PROSITE" id="PS51384">
    <property type="entry name" value="FAD_FR"/>
    <property type="match status" value="1"/>
</dbReference>
<dbReference type="PANTHER" id="PTHR30157">
    <property type="entry name" value="FERRIC REDUCTASE, NADPH-DEPENDENT"/>
    <property type="match status" value="1"/>
</dbReference>
<dbReference type="InterPro" id="IPR039261">
    <property type="entry name" value="FNR_nucleotide-bd"/>
</dbReference>
<dbReference type="Gene3D" id="3.40.50.80">
    <property type="entry name" value="Nucleotide-binding domain of ferredoxin-NADP reductase (FNR) module"/>
    <property type="match status" value="1"/>
</dbReference>
<reference evidence="2 3" key="1">
    <citation type="submission" date="2023-06" db="EMBL/GenBank/DDBJ databases">
        <title>Cellulomonas sp. MW4 Whole genome sequence.</title>
        <authorList>
            <person name="Park S."/>
        </authorList>
    </citation>
    <scope>NUCLEOTIDE SEQUENCE [LARGE SCALE GENOMIC DNA]</scope>
    <source>
        <strain evidence="2 3">MW4</strain>
    </source>
</reference>
<protein>
    <submittedName>
        <fullName evidence="2">Siderophore-interacting protein</fullName>
    </submittedName>
</protein>
<evidence type="ECO:0000259" key="1">
    <source>
        <dbReference type="PROSITE" id="PS51384"/>
    </source>
</evidence>
<dbReference type="EMBL" id="JAUCGQ010000001">
    <property type="protein sequence ID" value="MDM7855601.1"/>
    <property type="molecule type" value="Genomic_DNA"/>
</dbReference>
<dbReference type="Pfam" id="PF04954">
    <property type="entry name" value="SIP"/>
    <property type="match status" value="1"/>
</dbReference>
<gene>
    <name evidence="2" type="ORF">QRT04_11745</name>
</gene>
<evidence type="ECO:0000313" key="3">
    <source>
        <dbReference type="Proteomes" id="UP001529338"/>
    </source>
</evidence>
<keyword evidence="3" id="KW-1185">Reference proteome</keyword>
<feature type="domain" description="FAD-binding FR-type" evidence="1">
    <location>
        <begin position="10"/>
        <end position="137"/>
    </location>
</feature>
<dbReference type="PANTHER" id="PTHR30157:SF0">
    <property type="entry name" value="NADPH-DEPENDENT FERRIC-CHELATE REDUCTASE"/>
    <property type="match status" value="1"/>
</dbReference>
<dbReference type="InterPro" id="IPR013113">
    <property type="entry name" value="SIP_FAD-bd"/>
</dbReference>
<sequence length="284" mass="29963">MPDAAPRRRPAPHVGVVVRTERLSPSFVRVLVGGLATFEPSPHADSYVKLVMLPSGAPRPIDPEGRLDLDAVRTALPADDQPRQRAYTVRAYDAARRELALDVVVHGDQGVAAPWAAKAQPGDPVALTGPGGAWSPDRDAASHLLIGDASALPAVAVALERLPASAVGHALLEVPHADDELPLAAPPGVELRYVHTDERAPGAALVEAALALPSLPPPTSAFLHGEAGMVRELRRHLRADRGIANTQLSVSGYWRLGVTDEGWRAGKRAWLADIESAEAAAGLR</sequence>
<comment type="caution">
    <text evidence="2">The sequence shown here is derived from an EMBL/GenBank/DDBJ whole genome shotgun (WGS) entry which is preliminary data.</text>
</comment>
<dbReference type="SUPFAM" id="SSF63380">
    <property type="entry name" value="Riboflavin synthase domain-like"/>
    <property type="match status" value="1"/>
</dbReference>